<keyword evidence="4" id="KW-1185">Reference proteome</keyword>
<organism evidence="3 4">
    <name type="scientific">Vibrio rhizosphaerae</name>
    <dbReference type="NCBI Taxonomy" id="398736"/>
    <lineage>
        <taxon>Bacteria</taxon>
        <taxon>Pseudomonadati</taxon>
        <taxon>Pseudomonadota</taxon>
        <taxon>Gammaproteobacteria</taxon>
        <taxon>Vibrionales</taxon>
        <taxon>Vibrionaceae</taxon>
        <taxon>Vibrio</taxon>
    </lineage>
</organism>
<feature type="compositionally biased region" description="Polar residues" evidence="2">
    <location>
        <begin position="32"/>
        <end position="55"/>
    </location>
</feature>
<evidence type="ECO:0000256" key="2">
    <source>
        <dbReference type="SAM" id="MobiDB-lite"/>
    </source>
</evidence>
<proteinExistence type="predicted"/>
<protein>
    <recommendedName>
        <fullName evidence="5">ATPase</fullName>
    </recommendedName>
</protein>
<feature type="coiled-coil region" evidence="1">
    <location>
        <begin position="85"/>
        <end position="112"/>
    </location>
</feature>
<reference evidence="3 4" key="1">
    <citation type="submission" date="2023-11" db="EMBL/GenBank/DDBJ databases">
        <title>Plant-associative lifestyle of Vibrio porteresiae and its evolutionary dynamics.</title>
        <authorList>
            <person name="Rameshkumar N."/>
            <person name="Kirti K."/>
        </authorList>
    </citation>
    <scope>NUCLEOTIDE SEQUENCE [LARGE SCALE GENOMIC DNA]</scope>
    <source>
        <strain evidence="3 4">MSSRF7</strain>
    </source>
</reference>
<feature type="region of interest" description="Disordered" evidence="2">
    <location>
        <begin position="238"/>
        <end position="287"/>
    </location>
</feature>
<gene>
    <name evidence="3" type="ORF">SBX64_16040</name>
</gene>
<dbReference type="Proteomes" id="UP001279860">
    <property type="component" value="Unassembled WGS sequence"/>
</dbReference>
<evidence type="ECO:0008006" key="5">
    <source>
        <dbReference type="Google" id="ProtNLM"/>
    </source>
</evidence>
<name>A0ABU4IXC3_9VIBR</name>
<evidence type="ECO:0000256" key="1">
    <source>
        <dbReference type="SAM" id="Coils"/>
    </source>
</evidence>
<sequence>MFELDELTGNESPEELEALLDQIEADELEVSSGDTSGDQVTTDDSIVDNTEVSATSEDEPVKSEENELEGVLAKDGKNIIPFDVLEREREANKQLQQQLDEFKSRESQWNNDQRLLELRNKQLEKMGVDPLDLPENIKVTDEQLDALTDDYPELGNVIRSLVAKVEQFESKPAQEPTQSSNPVADAIAENSDLSAWLNEGGDIWNKAIKVDEQLQSDPTWQNKPLSERFSEVVKRVKAEQEAAAQKQPEDGAKKKAKQEEDKLSDLPASPSEVGQTTTHQLSPKERLATADEADIQSMFSGMTEAQIESLLSELDT</sequence>
<comment type="caution">
    <text evidence="3">The sequence shown here is derived from an EMBL/GenBank/DDBJ whole genome shotgun (WGS) entry which is preliminary data.</text>
</comment>
<dbReference type="RefSeq" id="WP_318585403.1">
    <property type="nucleotide sequence ID" value="NZ_JAWRCP010000002.1"/>
</dbReference>
<feature type="region of interest" description="Disordered" evidence="2">
    <location>
        <begin position="168"/>
        <end position="187"/>
    </location>
</feature>
<dbReference type="EMBL" id="JAWRCP010000002">
    <property type="protein sequence ID" value="MDW6094050.1"/>
    <property type="molecule type" value="Genomic_DNA"/>
</dbReference>
<feature type="region of interest" description="Disordered" evidence="2">
    <location>
        <begin position="26"/>
        <end position="68"/>
    </location>
</feature>
<accession>A0ABU4IXC3</accession>
<evidence type="ECO:0000313" key="3">
    <source>
        <dbReference type="EMBL" id="MDW6094050.1"/>
    </source>
</evidence>
<feature type="compositionally biased region" description="Polar residues" evidence="2">
    <location>
        <begin position="272"/>
        <end position="281"/>
    </location>
</feature>
<keyword evidence="1" id="KW-0175">Coiled coil</keyword>
<evidence type="ECO:0000313" key="4">
    <source>
        <dbReference type="Proteomes" id="UP001279860"/>
    </source>
</evidence>
<feature type="compositionally biased region" description="Basic and acidic residues" evidence="2">
    <location>
        <begin position="247"/>
        <end position="264"/>
    </location>
</feature>